<evidence type="ECO:0000256" key="1">
    <source>
        <dbReference type="ARBA" id="ARBA00004141"/>
    </source>
</evidence>
<reference evidence="10 11" key="1">
    <citation type="submission" date="2016-03" db="EMBL/GenBank/DDBJ databases">
        <title>Draft Genome Sequence of the Strain BR 10245 (Bradyrhizobium sp.) isolated from nodules of Centrolobium paraense.</title>
        <authorList>
            <person name="Simoes-Araujo J.L.Sr."/>
            <person name="Barauna A.C."/>
            <person name="Silva K."/>
            <person name="Zilli J.E."/>
        </authorList>
    </citation>
    <scope>NUCLEOTIDE SEQUENCE [LARGE SCALE GENOMIC DNA]</scope>
    <source>
        <strain evidence="10 11">BR 10245</strain>
    </source>
</reference>
<comment type="subcellular location">
    <subcellularLocation>
        <location evidence="1">Membrane</location>
        <topology evidence="1">Multi-pass membrane protein</topology>
    </subcellularLocation>
</comment>
<dbReference type="Proteomes" id="UP000076959">
    <property type="component" value="Unassembled WGS sequence"/>
</dbReference>
<dbReference type="Pfam" id="PF01694">
    <property type="entry name" value="Rhomboid"/>
    <property type="match status" value="1"/>
</dbReference>
<evidence type="ECO:0000313" key="10">
    <source>
        <dbReference type="EMBL" id="OAF06970.1"/>
    </source>
</evidence>
<evidence type="ECO:0000256" key="8">
    <source>
        <dbReference type="SAM" id="Phobius"/>
    </source>
</evidence>
<keyword evidence="5" id="KW-0720">Serine protease</keyword>
<feature type="transmembrane region" description="Helical" evidence="8">
    <location>
        <begin position="126"/>
        <end position="147"/>
    </location>
</feature>
<evidence type="ECO:0000256" key="6">
    <source>
        <dbReference type="ARBA" id="ARBA00022989"/>
    </source>
</evidence>
<dbReference type="GO" id="GO:0016020">
    <property type="term" value="C:membrane"/>
    <property type="evidence" value="ECO:0007669"/>
    <property type="project" value="UniProtKB-SubCell"/>
</dbReference>
<dbReference type="SUPFAM" id="SSF144091">
    <property type="entry name" value="Rhomboid-like"/>
    <property type="match status" value="1"/>
</dbReference>
<dbReference type="PANTHER" id="PTHR22936">
    <property type="entry name" value="RHOMBOID-RELATED"/>
    <property type="match status" value="1"/>
</dbReference>
<keyword evidence="11" id="KW-1185">Reference proteome</keyword>
<keyword evidence="2 10" id="KW-0645">Protease</keyword>
<feature type="transmembrane region" description="Helical" evidence="8">
    <location>
        <begin position="234"/>
        <end position="256"/>
    </location>
</feature>
<accession>A0A176YJH7</accession>
<dbReference type="InterPro" id="IPR002610">
    <property type="entry name" value="Peptidase_S54_rhomboid-like"/>
</dbReference>
<dbReference type="InterPro" id="IPR022764">
    <property type="entry name" value="Peptidase_S54_rhomboid_dom"/>
</dbReference>
<keyword evidence="6 8" id="KW-1133">Transmembrane helix</keyword>
<evidence type="ECO:0000256" key="4">
    <source>
        <dbReference type="ARBA" id="ARBA00022801"/>
    </source>
</evidence>
<keyword evidence="4" id="KW-0378">Hydrolase</keyword>
<comment type="caution">
    <text evidence="10">The sequence shown here is derived from an EMBL/GenBank/DDBJ whole genome shotgun (WGS) entry which is preliminary data.</text>
</comment>
<dbReference type="GO" id="GO:0006508">
    <property type="term" value="P:proteolysis"/>
    <property type="evidence" value="ECO:0007669"/>
    <property type="project" value="UniProtKB-KW"/>
</dbReference>
<dbReference type="PANTHER" id="PTHR22936:SF69">
    <property type="entry name" value="RHOMBOID-LIKE PROTEIN"/>
    <property type="match status" value="1"/>
</dbReference>
<evidence type="ECO:0000256" key="5">
    <source>
        <dbReference type="ARBA" id="ARBA00022825"/>
    </source>
</evidence>
<feature type="transmembrane region" description="Helical" evidence="8">
    <location>
        <begin position="311"/>
        <end position="336"/>
    </location>
</feature>
<evidence type="ECO:0000259" key="9">
    <source>
        <dbReference type="Pfam" id="PF01694"/>
    </source>
</evidence>
<feature type="transmembrane region" description="Helical" evidence="8">
    <location>
        <begin position="176"/>
        <end position="196"/>
    </location>
</feature>
<feature type="transmembrane region" description="Helical" evidence="8">
    <location>
        <begin position="268"/>
        <end position="291"/>
    </location>
</feature>
<proteinExistence type="predicted"/>
<evidence type="ECO:0000256" key="7">
    <source>
        <dbReference type="ARBA" id="ARBA00023136"/>
    </source>
</evidence>
<feature type="transmembrane region" description="Helical" evidence="8">
    <location>
        <begin position="101"/>
        <end position="120"/>
    </location>
</feature>
<feature type="transmembrane region" description="Helical" evidence="8">
    <location>
        <begin position="208"/>
        <end position="228"/>
    </location>
</feature>
<evidence type="ECO:0000256" key="2">
    <source>
        <dbReference type="ARBA" id="ARBA00022670"/>
    </source>
</evidence>
<feature type="domain" description="Peptidase S54 rhomboid" evidence="9">
    <location>
        <begin position="61"/>
        <end position="192"/>
    </location>
</feature>
<dbReference type="RefSeq" id="WP_063702601.1">
    <property type="nucleotide sequence ID" value="NZ_LUUB01000072.1"/>
</dbReference>
<feature type="transmembrane region" description="Helical" evidence="8">
    <location>
        <begin position="16"/>
        <end position="38"/>
    </location>
</feature>
<evidence type="ECO:0000256" key="3">
    <source>
        <dbReference type="ARBA" id="ARBA00022692"/>
    </source>
</evidence>
<dbReference type="InterPro" id="IPR035952">
    <property type="entry name" value="Rhomboid-like_sf"/>
</dbReference>
<dbReference type="AlphaFoldDB" id="A0A176YJH7"/>
<protein>
    <submittedName>
        <fullName evidence="10">Rhomboid family intramembrane serine protease</fullName>
    </submittedName>
</protein>
<dbReference type="OrthoDB" id="9797190at2"/>
<gene>
    <name evidence="10" type="ORF">AYJ54_18715</name>
</gene>
<keyword evidence="7 8" id="KW-0472">Membrane</keyword>
<sequence>MAIYRTNPGFFEAPHAALYVVMTATVLASGLCLIQSGGGSSAPAELLFRYGGMYSGALPRHEYWRLFAYGFLHVNFVHLTTNMLCLVLWGGHLEKRVGSAYFLIIYFCAMVLGAIIGNAIHATSYLSVGASGATSGILGALLCLWVLGKLDLRFDFFAINIGLNVAFAISNSRIDWGVHLGGFAAGLIACALLDLVEKANAYALRCKFPEAVKVNLTLLACVAGLWFWTSQAQAMVLGVSGWGAAVVFAAACGAIVKLVDVGLSMKKGLAIVVTALAGANAVGVLLGGWAVASSACVARWPSGLLPLDNLLGAFCSSPVIVTGLTSFGAVALTLWICSTEILRGIEDVGFVGASLRAERSRRQGL</sequence>
<keyword evidence="3 8" id="KW-0812">Transmembrane</keyword>
<dbReference type="STRING" id="1505087.AYJ54_18715"/>
<dbReference type="EMBL" id="LUUB01000072">
    <property type="protein sequence ID" value="OAF06970.1"/>
    <property type="molecule type" value="Genomic_DNA"/>
</dbReference>
<dbReference type="Gene3D" id="1.20.1540.10">
    <property type="entry name" value="Rhomboid-like"/>
    <property type="match status" value="1"/>
</dbReference>
<name>A0A176YJH7_9BRAD</name>
<organism evidence="10 11">
    <name type="scientific">Bradyrhizobium centrolobii</name>
    <dbReference type="NCBI Taxonomy" id="1505087"/>
    <lineage>
        <taxon>Bacteria</taxon>
        <taxon>Pseudomonadati</taxon>
        <taxon>Pseudomonadota</taxon>
        <taxon>Alphaproteobacteria</taxon>
        <taxon>Hyphomicrobiales</taxon>
        <taxon>Nitrobacteraceae</taxon>
        <taxon>Bradyrhizobium</taxon>
    </lineage>
</organism>
<dbReference type="GO" id="GO:0004252">
    <property type="term" value="F:serine-type endopeptidase activity"/>
    <property type="evidence" value="ECO:0007669"/>
    <property type="project" value="InterPro"/>
</dbReference>
<evidence type="ECO:0000313" key="11">
    <source>
        <dbReference type="Proteomes" id="UP000076959"/>
    </source>
</evidence>
<feature type="transmembrane region" description="Helical" evidence="8">
    <location>
        <begin position="66"/>
        <end position="89"/>
    </location>
</feature>